<evidence type="ECO:0000313" key="2">
    <source>
        <dbReference type="EMBL" id="SSY79497.1"/>
    </source>
</evidence>
<name>A0A376BR71_9NEIS</name>
<evidence type="ECO:0000256" key="1">
    <source>
        <dbReference type="SAM" id="SignalP"/>
    </source>
</evidence>
<dbReference type="OrthoDB" id="8603805at2"/>
<reference evidence="2 3" key="1">
    <citation type="submission" date="2018-06" db="EMBL/GenBank/DDBJ databases">
        <authorList>
            <consortium name="Pathogen Informatics"/>
            <person name="Doyle S."/>
        </authorList>
    </citation>
    <scope>NUCLEOTIDE SEQUENCE [LARGE SCALE GENOMIC DNA]</scope>
    <source>
        <strain evidence="2 3">NCTC10283</strain>
    </source>
</reference>
<evidence type="ECO:0000313" key="3">
    <source>
        <dbReference type="Proteomes" id="UP000254209"/>
    </source>
</evidence>
<dbReference type="RefSeq" id="WP_147293696.1">
    <property type="nucleotide sequence ID" value="NZ_CP091519.2"/>
</dbReference>
<keyword evidence="1" id="KW-0732">Signal</keyword>
<accession>A0A376BR71</accession>
<keyword evidence="3" id="KW-1185">Reference proteome</keyword>
<gene>
    <name evidence="2" type="ORF">NCTC10283_01401</name>
</gene>
<dbReference type="AlphaFoldDB" id="A0A376BR71"/>
<organism evidence="2 3">
    <name type="scientific">Alysiella crassa</name>
    <dbReference type="NCBI Taxonomy" id="153491"/>
    <lineage>
        <taxon>Bacteria</taxon>
        <taxon>Pseudomonadati</taxon>
        <taxon>Pseudomonadota</taxon>
        <taxon>Betaproteobacteria</taxon>
        <taxon>Neisseriales</taxon>
        <taxon>Neisseriaceae</taxon>
        <taxon>Alysiella</taxon>
    </lineage>
</organism>
<dbReference type="STRING" id="1120980.GCA_000745955_02442"/>
<dbReference type="Proteomes" id="UP000254209">
    <property type="component" value="Unassembled WGS sequence"/>
</dbReference>
<proteinExistence type="predicted"/>
<feature type="chain" id="PRO_5016564563" evidence="1">
    <location>
        <begin position="21"/>
        <end position="212"/>
    </location>
</feature>
<protein>
    <submittedName>
        <fullName evidence="2">Uncharacterized protein</fullName>
    </submittedName>
</protein>
<dbReference type="EMBL" id="UFSO01000003">
    <property type="protein sequence ID" value="SSY79497.1"/>
    <property type="molecule type" value="Genomic_DNA"/>
</dbReference>
<feature type="signal peptide" evidence="1">
    <location>
        <begin position="1"/>
        <end position="20"/>
    </location>
</feature>
<sequence>MNKLLIILCFLLSLTGCVQAPQSIQTKTPQIKEYSVSSHETWQEVGLSPEEIKFLTQLQKEVQADNQHIDYNEYLTNPPTDNKGQFWYQCAVILSTLPENQQLDIRPNGKLFRALGILDEMLKYNSKFPQIWAQKIIVLNYLAHGYWSSASALNMVQGQEEKAEEHRRATVSLGRALLETAEEAAKMYPKDEWFQDELEHIRENFGSFAEKQ</sequence>
<dbReference type="PROSITE" id="PS51257">
    <property type="entry name" value="PROKAR_LIPOPROTEIN"/>
    <property type="match status" value="1"/>
</dbReference>